<organism evidence="1 2">
    <name type="scientific">[Candida] anglica</name>
    <dbReference type="NCBI Taxonomy" id="148631"/>
    <lineage>
        <taxon>Eukaryota</taxon>
        <taxon>Fungi</taxon>
        <taxon>Dikarya</taxon>
        <taxon>Ascomycota</taxon>
        <taxon>Saccharomycotina</taxon>
        <taxon>Pichiomycetes</taxon>
        <taxon>Debaryomycetaceae</taxon>
        <taxon>Kurtzmaniella</taxon>
    </lineage>
</organism>
<accession>A0ABP0EFA1</accession>
<proteinExistence type="predicted"/>
<reference evidence="1 2" key="1">
    <citation type="submission" date="2024-01" db="EMBL/GenBank/DDBJ databases">
        <authorList>
            <consortium name="Genoscope - CEA"/>
            <person name="William W."/>
        </authorList>
    </citation>
    <scope>NUCLEOTIDE SEQUENCE [LARGE SCALE GENOMIC DNA]</scope>
    <source>
        <strain evidence="1 2">29B2s-10</strain>
    </source>
</reference>
<dbReference type="Proteomes" id="UP001497600">
    <property type="component" value="Chromosome F"/>
</dbReference>
<keyword evidence="2" id="KW-1185">Reference proteome</keyword>
<evidence type="ECO:0000313" key="2">
    <source>
        <dbReference type="Proteomes" id="UP001497600"/>
    </source>
</evidence>
<dbReference type="EMBL" id="OZ004258">
    <property type="protein sequence ID" value="CAK7912937.1"/>
    <property type="molecule type" value="Genomic_DNA"/>
</dbReference>
<name>A0ABP0EFA1_9ASCO</name>
<sequence length="77" mass="8390">MSYPAFVDGAPPVVTLKEYDVAPWAGTTCVDRQASGYVVVVMQEPTKVVARIHKDDDETLDKIFRSAHSTHASQGAK</sequence>
<gene>
    <name evidence="1" type="ORF">CAAN4_F09296</name>
</gene>
<protein>
    <submittedName>
        <fullName evidence="1">Uncharacterized protein</fullName>
    </submittedName>
</protein>
<evidence type="ECO:0000313" key="1">
    <source>
        <dbReference type="EMBL" id="CAK7912937.1"/>
    </source>
</evidence>